<gene>
    <name evidence="1" type="ORF">RPERSI_LOCUS12674</name>
</gene>
<evidence type="ECO:0000313" key="2">
    <source>
        <dbReference type="Proteomes" id="UP000789920"/>
    </source>
</evidence>
<accession>A0ACA9Q3K0</accession>
<reference evidence="1" key="1">
    <citation type="submission" date="2021-06" db="EMBL/GenBank/DDBJ databases">
        <authorList>
            <person name="Kallberg Y."/>
            <person name="Tangrot J."/>
            <person name="Rosling A."/>
        </authorList>
    </citation>
    <scope>NUCLEOTIDE SEQUENCE</scope>
    <source>
        <strain evidence="1">MA461A</strain>
    </source>
</reference>
<feature type="non-terminal residue" evidence="1">
    <location>
        <position position="209"/>
    </location>
</feature>
<organism evidence="1 2">
    <name type="scientific">Racocetra persica</name>
    <dbReference type="NCBI Taxonomy" id="160502"/>
    <lineage>
        <taxon>Eukaryota</taxon>
        <taxon>Fungi</taxon>
        <taxon>Fungi incertae sedis</taxon>
        <taxon>Mucoromycota</taxon>
        <taxon>Glomeromycotina</taxon>
        <taxon>Glomeromycetes</taxon>
        <taxon>Diversisporales</taxon>
        <taxon>Gigasporaceae</taxon>
        <taxon>Racocetra</taxon>
    </lineage>
</organism>
<sequence>MGFLEKNKPLKSLKAPMPINPSWCDILETCIATYQSQELHESIQKISLFLKSSDATWEQQCQYLRDIEKSLPSKKPNFAQTLNKINLSPNFIHQIESVLEPIIVGIYFTSIEPLVKQRCIPIFDSCYFLLAKLLSNHGTESIKSLNFDADNNMVLEFSKEYFAYITHDNYTTQTLCQKGTAIYLMLDFPLGLSIVKENWRPWLAILGKI</sequence>
<comment type="caution">
    <text evidence="1">The sequence shown here is derived from an EMBL/GenBank/DDBJ whole genome shotgun (WGS) entry which is preliminary data.</text>
</comment>
<name>A0ACA9Q3K0_9GLOM</name>
<evidence type="ECO:0000313" key="1">
    <source>
        <dbReference type="EMBL" id="CAG8736114.1"/>
    </source>
</evidence>
<proteinExistence type="predicted"/>
<keyword evidence="2" id="KW-1185">Reference proteome</keyword>
<protein>
    <submittedName>
        <fullName evidence="1">24481_t:CDS:1</fullName>
    </submittedName>
</protein>
<dbReference type="Proteomes" id="UP000789920">
    <property type="component" value="Unassembled WGS sequence"/>
</dbReference>
<dbReference type="EMBL" id="CAJVQC010027331">
    <property type="protein sequence ID" value="CAG8736114.1"/>
    <property type="molecule type" value="Genomic_DNA"/>
</dbReference>